<name>A0A9D1FS56_9FIRM</name>
<dbReference type="Proteomes" id="UP000824141">
    <property type="component" value="Unassembled WGS sequence"/>
</dbReference>
<evidence type="ECO:0000313" key="2">
    <source>
        <dbReference type="Proteomes" id="UP000824141"/>
    </source>
</evidence>
<comment type="caution">
    <text evidence="1">The sequence shown here is derived from an EMBL/GenBank/DDBJ whole genome shotgun (WGS) entry which is preliminary data.</text>
</comment>
<protein>
    <submittedName>
        <fullName evidence="1">Uncharacterized protein</fullName>
    </submittedName>
</protein>
<gene>
    <name evidence="1" type="ORF">IAD03_05850</name>
</gene>
<reference evidence="1" key="1">
    <citation type="submission" date="2020-10" db="EMBL/GenBank/DDBJ databases">
        <authorList>
            <person name="Gilroy R."/>
        </authorList>
    </citation>
    <scope>NUCLEOTIDE SEQUENCE</scope>
    <source>
        <strain evidence="1">6086</strain>
    </source>
</reference>
<organism evidence="1 2">
    <name type="scientific">Candidatus Caccousia stercoris</name>
    <dbReference type="NCBI Taxonomy" id="2840723"/>
    <lineage>
        <taxon>Bacteria</taxon>
        <taxon>Bacillati</taxon>
        <taxon>Bacillota</taxon>
        <taxon>Clostridia</taxon>
        <taxon>Eubacteriales</taxon>
        <taxon>Oscillospiraceae</taxon>
        <taxon>Oscillospiraceae incertae sedis</taxon>
        <taxon>Candidatus Caccousia</taxon>
    </lineage>
</organism>
<reference evidence="1" key="2">
    <citation type="journal article" date="2021" name="PeerJ">
        <title>Extensive microbial diversity within the chicken gut microbiome revealed by metagenomics and culture.</title>
        <authorList>
            <person name="Gilroy R."/>
            <person name="Ravi A."/>
            <person name="Getino M."/>
            <person name="Pursley I."/>
            <person name="Horton D.L."/>
            <person name="Alikhan N.F."/>
            <person name="Baker D."/>
            <person name="Gharbi K."/>
            <person name="Hall N."/>
            <person name="Watson M."/>
            <person name="Adriaenssens E.M."/>
            <person name="Foster-Nyarko E."/>
            <person name="Jarju S."/>
            <person name="Secka A."/>
            <person name="Antonio M."/>
            <person name="Oren A."/>
            <person name="Chaudhuri R.R."/>
            <person name="La Ragione R."/>
            <person name="Hildebrand F."/>
            <person name="Pallen M.J."/>
        </authorList>
    </citation>
    <scope>NUCLEOTIDE SEQUENCE</scope>
    <source>
        <strain evidence="1">6086</strain>
    </source>
</reference>
<evidence type="ECO:0000313" key="1">
    <source>
        <dbReference type="EMBL" id="HIS78874.1"/>
    </source>
</evidence>
<dbReference type="EMBL" id="DVJM01000114">
    <property type="protein sequence ID" value="HIS78874.1"/>
    <property type="molecule type" value="Genomic_DNA"/>
</dbReference>
<accession>A0A9D1FS56</accession>
<dbReference type="AlphaFoldDB" id="A0A9D1FS56"/>
<proteinExistence type="predicted"/>
<sequence>MAKIDLAAITKGLQKVQDKATAMETVAHDELVDADLIYFAENNPYPVLRPA</sequence>